<accession>A0A2T4DRA0</accession>
<evidence type="ECO:0000313" key="4">
    <source>
        <dbReference type="Proteomes" id="UP000240608"/>
    </source>
</evidence>
<reference evidence="3 4" key="1">
    <citation type="submission" date="2018-03" db="EMBL/GenBank/DDBJ databases">
        <title>Cross-interface Injection: A General Nanoliter Liquid Handling Method Applied to Single Cells Genome Amplification Automated Nanoliter Liquid Handling Applied to Single Cell Multiple Displacement Amplification.</title>
        <authorList>
            <person name="Yun J."/>
            <person name="Xu P."/>
            <person name="Xu J."/>
            <person name="Dai X."/>
            <person name="Wang Y."/>
            <person name="Zheng X."/>
            <person name="Cao C."/>
            <person name="Yi Q."/>
            <person name="Zhu Y."/>
            <person name="Wang L."/>
            <person name="Dong Z."/>
            <person name="Huang Y."/>
            <person name="Huang L."/>
            <person name="Du W."/>
        </authorList>
    </citation>
    <scope>NUCLEOTIDE SEQUENCE [LARGE SCALE GENOMIC DNA]</scope>
    <source>
        <strain evidence="3 4">Z-D1-2</strain>
    </source>
</reference>
<dbReference type="GO" id="GO:0003676">
    <property type="term" value="F:nucleic acid binding"/>
    <property type="evidence" value="ECO:0007669"/>
    <property type="project" value="InterPro"/>
</dbReference>
<evidence type="ECO:0000259" key="2">
    <source>
        <dbReference type="SMART" id="SM00507"/>
    </source>
</evidence>
<name>A0A2T4DRA0_9BACT</name>
<proteinExistence type="predicted"/>
<dbReference type="EMBL" id="PYVU01000056">
    <property type="protein sequence ID" value="PTB96327.1"/>
    <property type="molecule type" value="Genomic_DNA"/>
</dbReference>
<dbReference type="AlphaFoldDB" id="A0A2T4DRA0"/>
<dbReference type="PANTHER" id="PTHR33877:SF2">
    <property type="entry name" value="OS07G0170200 PROTEIN"/>
    <property type="match status" value="1"/>
</dbReference>
<dbReference type="InterPro" id="IPR002711">
    <property type="entry name" value="HNH"/>
</dbReference>
<feature type="compositionally biased region" description="Basic and acidic residues" evidence="1">
    <location>
        <begin position="397"/>
        <end position="435"/>
    </location>
</feature>
<dbReference type="Proteomes" id="UP000240608">
    <property type="component" value="Unassembled WGS sequence"/>
</dbReference>
<dbReference type="GO" id="GO:0008270">
    <property type="term" value="F:zinc ion binding"/>
    <property type="evidence" value="ECO:0007669"/>
    <property type="project" value="InterPro"/>
</dbReference>
<feature type="region of interest" description="Disordered" evidence="1">
    <location>
        <begin position="384"/>
        <end position="435"/>
    </location>
</feature>
<evidence type="ECO:0000313" key="3">
    <source>
        <dbReference type="EMBL" id="PTB96327.1"/>
    </source>
</evidence>
<organism evidence="3 4">
    <name type="scientific">Marivirga lumbricoides</name>
    <dbReference type="NCBI Taxonomy" id="1046115"/>
    <lineage>
        <taxon>Bacteria</taxon>
        <taxon>Pseudomonadati</taxon>
        <taxon>Bacteroidota</taxon>
        <taxon>Cytophagia</taxon>
        <taxon>Cytophagales</taxon>
        <taxon>Marivirgaceae</taxon>
        <taxon>Marivirga</taxon>
    </lineage>
</organism>
<dbReference type="SMART" id="SM00507">
    <property type="entry name" value="HNHc"/>
    <property type="match status" value="1"/>
</dbReference>
<protein>
    <recommendedName>
        <fullName evidence="2">HNH nuclease domain-containing protein</fullName>
    </recommendedName>
</protein>
<dbReference type="PANTHER" id="PTHR33877">
    <property type="entry name" value="SLL1193 PROTEIN"/>
    <property type="match status" value="1"/>
</dbReference>
<dbReference type="CDD" id="cd00085">
    <property type="entry name" value="HNHc"/>
    <property type="match status" value="1"/>
</dbReference>
<dbReference type="GO" id="GO:0004519">
    <property type="term" value="F:endonuclease activity"/>
    <property type="evidence" value="ECO:0007669"/>
    <property type="project" value="InterPro"/>
</dbReference>
<sequence length="435" mass="50785">MAYNIDRTLTSQQWFQDLEPNDKLLLMFIQHEIEYEGIWLINETMASYKLKIEVDIERFVKTVNRDRERFMFCDDGRRLFYIPWLWQNIAMVDGVLPLKCTTNTNLTIVKRLRMHEETSNWLTNMERSGKLVIFNDPKGLLENEISSKIKKEHNYKCSYCQSVFNDASLQIDHVHPVSRGGTNNTYNLTPACKKCNMEKSNRDPLQYLASKGIIPEGKLVESLKYLIHHNYIVGDLAKDFTSNFGTLTKSGRESAQTLNRVIPESEQILNRVREESEKPLNGVKLDSQVQLQKQYQSQSQIISTKDTAIKKNTPRTPTDQPDDLKEWLKLYGKETGHVDLVNYWQGLTPDEKQRVMNATRKLKKEPRFRTSPYYFLSRKEYEVPPEKDAVYSPPRSNLDRHGPVPDYGAAKERLAREAEQKRIEREAKQNQKENA</sequence>
<gene>
    <name evidence="3" type="ORF">C9994_07945</name>
</gene>
<dbReference type="InterPro" id="IPR052892">
    <property type="entry name" value="NA-targeting_endonuclease"/>
</dbReference>
<evidence type="ECO:0000256" key="1">
    <source>
        <dbReference type="SAM" id="MobiDB-lite"/>
    </source>
</evidence>
<feature type="domain" description="HNH nuclease" evidence="2">
    <location>
        <begin position="146"/>
        <end position="197"/>
    </location>
</feature>
<dbReference type="Gene3D" id="1.10.30.50">
    <property type="match status" value="1"/>
</dbReference>
<dbReference type="Pfam" id="PF01844">
    <property type="entry name" value="HNH"/>
    <property type="match status" value="1"/>
</dbReference>
<dbReference type="InterPro" id="IPR003615">
    <property type="entry name" value="HNH_nuc"/>
</dbReference>
<comment type="caution">
    <text evidence="3">The sequence shown here is derived from an EMBL/GenBank/DDBJ whole genome shotgun (WGS) entry which is preliminary data.</text>
</comment>